<dbReference type="PANTHER" id="PTHR12886">
    <property type="entry name" value="PIG-M MANNOSYLTRANSFERASE"/>
    <property type="match status" value="1"/>
</dbReference>
<evidence type="ECO:0000256" key="8">
    <source>
        <dbReference type="ARBA" id="ARBA00022824"/>
    </source>
</evidence>
<keyword evidence="9 13" id="KW-1133">Transmembrane helix</keyword>
<feature type="transmembrane region" description="Helical" evidence="13">
    <location>
        <begin position="152"/>
        <end position="172"/>
    </location>
</feature>
<protein>
    <recommendedName>
        <fullName evidence="12 13">GPI alpha-1,4-mannosyltransferase I, catalytic subunit</fullName>
        <ecNumber evidence="13">2.4.1.-</ecNumber>
    </recommendedName>
    <alternativeName>
        <fullName evidence="13">GPI mannosyltransferase I</fullName>
    </alternativeName>
</protein>
<feature type="transmembrane region" description="Helical" evidence="13">
    <location>
        <begin position="432"/>
        <end position="451"/>
    </location>
</feature>
<evidence type="ECO:0000313" key="14">
    <source>
        <dbReference type="EMBL" id="KAJ8974380.1"/>
    </source>
</evidence>
<keyword evidence="4 13" id="KW-0337">GPI-anchor biosynthesis</keyword>
<feature type="transmembrane region" description="Helical" evidence="13">
    <location>
        <begin position="298"/>
        <end position="319"/>
    </location>
</feature>
<evidence type="ECO:0000256" key="9">
    <source>
        <dbReference type="ARBA" id="ARBA00022989"/>
    </source>
</evidence>
<feature type="transmembrane region" description="Helical" evidence="13">
    <location>
        <begin position="178"/>
        <end position="200"/>
    </location>
</feature>
<comment type="pathway">
    <text evidence="2 13">Glycolipid biosynthesis; glycosylphosphatidylinositol-anchor biosynthesis.</text>
</comment>
<dbReference type="EC" id="2.4.1.-" evidence="13"/>
<keyword evidence="5 13" id="KW-0328">Glycosyltransferase</keyword>
<evidence type="ECO:0000256" key="1">
    <source>
        <dbReference type="ARBA" id="ARBA00004477"/>
    </source>
</evidence>
<evidence type="ECO:0000256" key="13">
    <source>
        <dbReference type="RuleBase" id="RU365064"/>
    </source>
</evidence>
<keyword evidence="15" id="KW-1185">Reference proteome</keyword>
<feature type="transmembrane region" description="Helical" evidence="13">
    <location>
        <begin position="463"/>
        <end position="486"/>
    </location>
</feature>
<proteinExistence type="inferred from homology"/>
<evidence type="ECO:0000256" key="5">
    <source>
        <dbReference type="ARBA" id="ARBA00022676"/>
    </source>
</evidence>
<evidence type="ECO:0000256" key="6">
    <source>
        <dbReference type="ARBA" id="ARBA00022679"/>
    </source>
</evidence>
<organism evidence="14 15">
    <name type="scientific">Molorchus minor</name>
    <dbReference type="NCBI Taxonomy" id="1323400"/>
    <lineage>
        <taxon>Eukaryota</taxon>
        <taxon>Metazoa</taxon>
        <taxon>Ecdysozoa</taxon>
        <taxon>Arthropoda</taxon>
        <taxon>Hexapoda</taxon>
        <taxon>Insecta</taxon>
        <taxon>Pterygota</taxon>
        <taxon>Neoptera</taxon>
        <taxon>Endopterygota</taxon>
        <taxon>Coleoptera</taxon>
        <taxon>Polyphaga</taxon>
        <taxon>Cucujiformia</taxon>
        <taxon>Chrysomeloidea</taxon>
        <taxon>Cerambycidae</taxon>
        <taxon>Lamiinae</taxon>
        <taxon>Monochamini</taxon>
        <taxon>Molorchus</taxon>
    </lineage>
</organism>
<comment type="caution">
    <text evidence="14">The sequence shown here is derived from an EMBL/GenBank/DDBJ whole genome shotgun (WGS) entry which is preliminary data.</text>
</comment>
<evidence type="ECO:0000256" key="10">
    <source>
        <dbReference type="ARBA" id="ARBA00023136"/>
    </source>
</evidence>
<reference evidence="14" key="1">
    <citation type="journal article" date="2023" name="Insect Mol. Biol.">
        <title>Genome sequencing provides insights into the evolution of gene families encoding plant cell wall-degrading enzymes in longhorned beetles.</title>
        <authorList>
            <person name="Shin N.R."/>
            <person name="Okamura Y."/>
            <person name="Kirsch R."/>
            <person name="Pauchet Y."/>
        </authorList>
    </citation>
    <scope>NUCLEOTIDE SEQUENCE</scope>
    <source>
        <strain evidence="14">MMC_N1</strain>
    </source>
</reference>
<dbReference type="PANTHER" id="PTHR12886:SF0">
    <property type="entry name" value="GPI MANNOSYLTRANSFERASE 1"/>
    <property type="match status" value="1"/>
</dbReference>
<evidence type="ECO:0000256" key="11">
    <source>
        <dbReference type="ARBA" id="ARBA00093408"/>
    </source>
</evidence>
<accession>A0ABQ9J881</accession>
<dbReference type="Pfam" id="PF05007">
    <property type="entry name" value="Mannosyl_trans"/>
    <property type="match status" value="2"/>
</dbReference>
<evidence type="ECO:0000256" key="2">
    <source>
        <dbReference type="ARBA" id="ARBA00004687"/>
    </source>
</evidence>
<comment type="function">
    <text evidence="11 13">Catalytic subunit of the glycosylphosphatidylinositol-mannosyltransferase I complex which catalyzes the transfer of the first mannose, via an alpha-1,4 bond from a dolichol-phosphate-mannose (Dol-P-Man) to the glucosaminyl acyl phosphatidylinositol (GlcN-(acyl)PI) intermediate to generate alpha-D-Man-(1-&gt;4)-alpha-D-GlcN-(1-&gt;6)-(1-radyl,2-acyl-sn-glycero-3-phospho)-2-acyl-inositol and participates in the sixth step of the glycosylphosphatidylinositol-anchor biosynthesis.</text>
</comment>
<feature type="transmembrane region" description="Helical" evidence="13">
    <location>
        <begin position="363"/>
        <end position="380"/>
    </location>
</feature>
<keyword evidence="6 13" id="KW-0808">Transferase</keyword>
<sequence>MESVLKAKQRCRQYPIFLAKCNKEATNYATCVLKKDNVSLNDCSVAFKEFKTCLQKTAALAVTAYGNCHDQISEIKYTDVDYKVFTDASRYILLGQSPYNRHTYRYSPLVAILLIPNLKLHHSFGKNSEKNKPTKSNYTVAKSVNLHSKTNFIINLSIILWLYNPLTIAISTRGNCDSLAAIFVLLTLYILQCKHFYFLAGLCHGLSIHFRLYPIIYSLTLFMFLSKYAFYTTEDCKKQYFSFKTRQISNINQIKNIENTIVRTSQKDEIVEFRQVKVRKTIFKKDYLMYIIPNFNQIKLILGCLTSLSLLTYTFYVLYGYKFLYETHIYHFIRKDPRHNFSLYFYLQYLTAWVKNIGIWQKVLMVLPQIVLLLVFSIRYGLNKLSLNFSILTQTMVMVIYNTVLTSQYFVWVMAVLPLCLWQIKMTKSMMVLLLTIWFAAQGAWLLPAYLLEFQGENTFLYIWIQSVSFFCVNIAILGRLIMYFMQTREKSA</sequence>
<evidence type="ECO:0000256" key="3">
    <source>
        <dbReference type="ARBA" id="ARBA00011071"/>
    </source>
</evidence>
<evidence type="ECO:0000256" key="4">
    <source>
        <dbReference type="ARBA" id="ARBA00022502"/>
    </source>
</evidence>
<feature type="transmembrane region" description="Helical" evidence="13">
    <location>
        <begin position="212"/>
        <end position="231"/>
    </location>
</feature>
<dbReference type="Proteomes" id="UP001162164">
    <property type="component" value="Unassembled WGS sequence"/>
</dbReference>
<name>A0ABQ9J881_9CUCU</name>
<comment type="similarity">
    <text evidence="3 13">Belongs to the PIGM family.</text>
</comment>
<dbReference type="InterPro" id="IPR007704">
    <property type="entry name" value="PIG-M"/>
</dbReference>
<evidence type="ECO:0000256" key="7">
    <source>
        <dbReference type="ARBA" id="ARBA00022692"/>
    </source>
</evidence>
<evidence type="ECO:0000313" key="15">
    <source>
        <dbReference type="Proteomes" id="UP001162164"/>
    </source>
</evidence>
<comment type="subcellular location">
    <subcellularLocation>
        <location evidence="1 13">Endoplasmic reticulum membrane</location>
        <topology evidence="1 13">Multi-pass membrane protein</topology>
    </subcellularLocation>
</comment>
<keyword evidence="8 13" id="KW-0256">Endoplasmic reticulum</keyword>
<keyword evidence="7 13" id="KW-0812">Transmembrane</keyword>
<gene>
    <name evidence="14" type="ORF">NQ317_001532</name>
</gene>
<keyword evidence="10 13" id="KW-0472">Membrane</keyword>
<dbReference type="EMBL" id="JAPWTJ010001006">
    <property type="protein sequence ID" value="KAJ8974380.1"/>
    <property type="molecule type" value="Genomic_DNA"/>
</dbReference>
<evidence type="ECO:0000256" key="12">
    <source>
        <dbReference type="ARBA" id="ARBA00093608"/>
    </source>
</evidence>
<feature type="transmembrane region" description="Helical" evidence="13">
    <location>
        <begin position="400"/>
        <end position="420"/>
    </location>
</feature>